<proteinExistence type="predicted"/>
<reference evidence="3" key="2">
    <citation type="submission" date="2022-06" db="UniProtKB">
        <authorList>
            <consortium name="EnsemblMetazoa"/>
        </authorList>
    </citation>
    <scope>IDENTIFICATION</scope>
    <source>
        <strain evidence="3">DF5081</strain>
    </source>
</reference>
<organism evidence="3 4">
    <name type="scientific">Caenorhabditis japonica</name>
    <dbReference type="NCBI Taxonomy" id="281687"/>
    <lineage>
        <taxon>Eukaryota</taxon>
        <taxon>Metazoa</taxon>
        <taxon>Ecdysozoa</taxon>
        <taxon>Nematoda</taxon>
        <taxon>Chromadorea</taxon>
        <taxon>Rhabditida</taxon>
        <taxon>Rhabditina</taxon>
        <taxon>Rhabditomorpha</taxon>
        <taxon>Rhabditoidea</taxon>
        <taxon>Rhabditidae</taxon>
        <taxon>Peloderinae</taxon>
        <taxon>Caenorhabditis</taxon>
    </lineage>
</organism>
<evidence type="ECO:0000313" key="4">
    <source>
        <dbReference type="Proteomes" id="UP000005237"/>
    </source>
</evidence>
<dbReference type="GO" id="GO:0048557">
    <property type="term" value="P:embryonic digestive tract morphogenesis"/>
    <property type="evidence" value="ECO:0007669"/>
    <property type="project" value="EnsemblMetazoa"/>
</dbReference>
<sequence>MAKDKGINRYTCKYCDFGHDRSQSVQVHGKKEHGTDDCVEDRIGEYQDDVKEMSESCFGISSLFAQESKRKNKFPAAAPREQKDFALLLNSVSGSPLVSLEQDDEASNDTMTKEEMVHEKPLLMMDEDLDEVEEEDGAEDGQEQEPMEGDTEEGEDYGDEDGEEETTPVCSSSKKKKARRAFNIRAKKSKKQKEDAVVARSVSILIGGAQFYKKKSNEFCYCQKCSKPTSNRLPEHAYTHLEGVELYACSVCDFGNNCKESVVKHMRDAHPGCAERCVDNRLGHIKEIKSMLGECFPACFIDHPLPTKSDIEKLTILAKGGDLKIGGIEKYLKEECDEDEIFAQEDQALEEDNGEQDSEETEDVAASD</sequence>
<reference evidence="4" key="1">
    <citation type="submission" date="2010-08" db="EMBL/GenBank/DDBJ databases">
        <authorList>
            <consortium name="Caenorhabditis japonica Sequencing Consortium"/>
            <person name="Wilson R.K."/>
        </authorList>
    </citation>
    <scope>NUCLEOTIDE SEQUENCE [LARGE SCALE GENOMIC DNA]</scope>
    <source>
        <strain evidence="4">DF5081</strain>
    </source>
</reference>
<feature type="compositionally biased region" description="Acidic residues" evidence="1">
    <location>
        <begin position="125"/>
        <end position="166"/>
    </location>
</feature>
<evidence type="ECO:0000259" key="2">
    <source>
        <dbReference type="SMART" id="SM00355"/>
    </source>
</evidence>
<dbReference type="AlphaFoldDB" id="A0A8R1E3M5"/>
<evidence type="ECO:0000256" key="1">
    <source>
        <dbReference type="SAM" id="MobiDB-lite"/>
    </source>
</evidence>
<feature type="region of interest" description="Disordered" evidence="1">
    <location>
        <begin position="96"/>
        <end position="174"/>
    </location>
</feature>
<dbReference type="InterPro" id="IPR013087">
    <property type="entry name" value="Znf_C2H2_type"/>
</dbReference>
<evidence type="ECO:0000313" key="3">
    <source>
        <dbReference type="EnsemblMetazoa" id="CJA19459.1"/>
    </source>
</evidence>
<dbReference type="EnsemblMetazoa" id="CJA19459.1">
    <property type="protein sequence ID" value="CJA19459.1"/>
    <property type="gene ID" value="WBGene00138663"/>
</dbReference>
<dbReference type="SMART" id="SM00355">
    <property type="entry name" value="ZnF_C2H2"/>
    <property type="match status" value="2"/>
</dbReference>
<accession>A0A8R1E3M5</accession>
<feature type="region of interest" description="Disordered" evidence="1">
    <location>
        <begin position="346"/>
        <end position="368"/>
    </location>
</feature>
<dbReference type="GO" id="GO:0005634">
    <property type="term" value="C:nucleus"/>
    <property type="evidence" value="ECO:0007669"/>
    <property type="project" value="EnsemblMetazoa"/>
</dbReference>
<feature type="compositionally biased region" description="Basic and acidic residues" evidence="1">
    <location>
        <begin position="111"/>
        <end position="121"/>
    </location>
</feature>
<name>A0A8R1E3M5_CAEJA</name>
<dbReference type="Proteomes" id="UP000005237">
    <property type="component" value="Unassembled WGS sequence"/>
</dbReference>
<feature type="domain" description="C2H2-type" evidence="2">
    <location>
        <begin position="10"/>
        <end position="33"/>
    </location>
</feature>
<keyword evidence="4" id="KW-1185">Reference proteome</keyword>
<feature type="domain" description="C2H2-type" evidence="2">
    <location>
        <begin position="247"/>
        <end position="270"/>
    </location>
</feature>
<protein>
    <recommendedName>
        <fullName evidence="2">C2H2-type domain-containing protein</fullName>
    </recommendedName>
</protein>